<dbReference type="InterPro" id="IPR012338">
    <property type="entry name" value="Beta-lactam/transpept-like"/>
</dbReference>
<protein>
    <submittedName>
        <fullName evidence="2">Esterase EstB</fullName>
        <ecNumber evidence="2">3.1.1.-</ecNumber>
    </submittedName>
</protein>
<organism evidence="2 3">
    <name type="scientific">Acetatifactor muris</name>
    <dbReference type="NCBI Taxonomy" id="879566"/>
    <lineage>
        <taxon>Bacteria</taxon>
        <taxon>Bacillati</taxon>
        <taxon>Bacillota</taxon>
        <taxon>Clostridia</taxon>
        <taxon>Lachnospirales</taxon>
        <taxon>Lachnospiraceae</taxon>
        <taxon>Acetatifactor</taxon>
    </lineage>
</organism>
<dbReference type="InterPro" id="IPR001466">
    <property type="entry name" value="Beta-lactam-related"/>
</dbReference>
<keyword evidence="3" id="KW-1185">Reference proteome</keyword>
<dbReference type="EC" id="3.1.1.-" evidence="2"/>
<dbReference type="Proteomes" id="UP000236311">
    <property type="component" value="Unassembled WGS sequence"/>
</dbReference>
<dbReference type="PANTHER" id="PTHR43283:SF3">
    <property type="entry name" value="BETA-LACTAMASE FAMILY PROTEIN (AFU_ORTHOLOGUE AFUA_5G07500)"/>
    <property type="match status" value="1"/>
</dbReference>
<dbReference type="SUPFAM" id="SSF56601">
    <property type="entry name" value="beta-lactamase/transpeptidase-like"/>
    <property type="match status" value="1"/>
</dbReference>
<feature type="domain" description="Beta-lactamase-related" evidence="1">
    <location>
        <begin position="10"/>
        <end position="378"/>
    </location>
</feature>
<dbReference type="EMBL" id="OFSM01000010">
    <property type="protein sequence ID" value="SOY29521.1"/>
    <property type="molecule type" value="Genomic_DNA"/>
</dbReference>
<name>A0A2K4ZGC9_9FIRM</name>
<dbReference type="Pfam" id="PF00144">
    <property type="entry name" value="Beta-lactamase"/>
    <property type="match status" value="1"/>
</dbReference>
<dbReference type="GO" id="GO:0016787">
    <property type="term" value="F:hydrolase activity"/>
    <property type="evidence" value="ECO:0007669"/>
    <property type="project" value="UniProtKB-KW"/>
</dbReference>
<accession>A0A2K4ZGC9</accession>
<dbReference type="PANTHER" id="PTHR43283">
    <property type="entry name" value="BETA-LACTAMASE-RELATED"/>
    <property type="match status" value="1"/>
</dbReference>
<proteinExistence type="predicted"/>
<evidence type="ECO:0000259" key="1">
    <source>
        <dbReference type="Pfam" id="PF00144"/>
    </source>
</evidence>
<dbReference type="AlphaFoldDB" id="A0A2K4ZGC9"/>
<dbReference type="InterPro" id="IPR050789">
    <property type="entry name" value="Diverse_Enzym_Activities"/>
</dbReference>
<dbReference type="RefSeq" id="WP_242982397.1">
    <property type="nucleotide sequence ID" value="NZ_JANJZD010000001.1"/>
</dbReference>
<evidence type="ECO:0000313" key="2">
    <source>
        <dbReference type="EMBL" id="SOY29521.1"/>
    </source>
</evidence>
<keyword evidence="2" id="KW-0378">Hydrolase</keyword>
<gene>
    <name evidence="2" type="primary">estB_4</name>
    <name evidence="2" type="ORF">AMURIS_02242</name>
</gene>
<evidence type="ECO:0000313" key="3">
    <source>
        <dbReference type="Proteomes" id="UP000236311"/>
    </source>
</evidence>
<reference evidence="2 3" key="1">
    <citation type="submission" date="2018-01" db="EMBL/GenBank/DDBJ databases">
        <authorList>
            <person name="Gaut B.S."/>
            <person name="Morton B.R."/>
            <person name="Clegg M.T."/>
            <person name="Duvall M.R."/>
        </authorList>
    </citation>
    <scope>NUCLEOTIDE SEQUENCE [LARGE SCALE GENOMIC DNA]</scope>
    <source>
        <strain evidence="2">GP69</strain>
    </source>
</reference>
<dbReference type="Gene3D" id="3.40.710.10">
    <property type="entry name" value="DD-peptidase/beta-lactamase superfamily"/>
    <property type="match status" value="1"/>
</dbReference>
<sequence length="394" mass="43676">MEISGRIQGVMEQAVKTSLVAGVNLLVEQDGRELIYAQAGNADREEGREMNRDTIFRLYSQTKPVTAAAAMILMDRGEIDLCQNVGEFLPAYRKLYVETADGHMEQSMQPLRLYNLLNMTSGLSYPNDSTASGRASAKVYEEACVRLGTEREMSTRELAERMAEGPLAYEPGSSWQYGTSADVLGAVIEVVSGKSLAEFMEEEIFNPLGMEDTAFYVPEEKQGRLAKVYETVTGERGEGDLNLYSGDHLAINHSMDHLPAYMAGGAGLVSTLDDYMKFARMLLAGGNYGGKRILTSRTVQYLTGGQLQPRQQRSFCQWLGLEGYSYGNLMRVCKEPGQASGLTRKGEYGWDGWLGVYFANFPEENMTILMGTQKKDGGTFSLTRKLRNLILSNF</sequence>